<evidence type="ECO:0000256" key="4">
    <source>
        <dbReference type="ARBA" id="ARBA00023224"/>
    </source>
</evidence>
<dbReference type="GO" id="GO:0005737">
    <property type="term" value="C:cytoplasm"/>
    <property type="evidence" value="ECO:0007669"/>
    <property type="project" value="TreeGrafter"/>
</dbReference>
<feature type="region of interest" description="Disordered" evidence="7">
    <location>
        <begin position="241"/>
        <end position="281"/>
    </location>
</feature>
<dbReference type="GO" id="GO:0005834">
    <property type="term" value="C:heterotrimeric G-protein complex"/>
    <property type="evidence" value="ECO:0007669"/>
    <property type="project" value="TreeGrafter"/>
</dbReference>
<feature type="binding site" evidence="5">
    <location>
        <begin position="479"/>
        <end position="480"/>
    </location>
    <ligand>
        <name>GTP</name>
        <dbReference type="ChEBI" id="CHEBI:37565"/>
    </ligand>
</feature>
<keyword evidence="3 5" id="KW-0342">GTP-binding</keyword>
<dbReference type="PANTHER" id="PTHR10218:SF302">
    <property type="entry name" value="GUANINE NUCLEOTIDE-BINDING PROTEIN ALPHA-5 SUBUNIT"/>
    <property type="match status" value="1"/>
</dbReference>
<evidence type="ECO:0000256" key="2">
    <source>
        <dbReference type="ARBA" id="ARBA00022741"/>
    </source>
</evidence>
<dbReference type="GO" id="GO:0031683">
    <property type="term" value="F:G-protein beta/gamma-subunit complex binding"/>
    <property type="evidence" value="ECO:0007669"/>
    <property type="project" value="InterPro"/>
</dbReference>
<dbReference type="Pfam" id="PF00503">
    <property type="entry name" value="G-alpha"/>
    <property type="match status" value="2"/>
</dbReference>
<name>A0A7C8MKW6_9PEZI</name>
<gene>
    <name evidence="8" type="ORF">GQX73_g10391</name>
</gene>
<organism evidence="8 9">
    <name type="scientific">Xylaria multiplex</name>
    <dbReference type="NCBI Taxonomy" id="323545"/>
    <lineage>
        <taxon>Eukaryota</taxon>
        <taxon>Fungi</taxon>
        <taxon>Dikarya</taxon>
        <taxon>Ascomycota</taxon>
        <taxon>Pezizomycotina</taxon>
        <taxon>Sordariomycetes</taxon>
        <taxon>Xylariomycetidae</taxon>
        <taxon>Xylariales</taxon>
        <taxon>Xylariaceae</taxon>
        <taxon>Xylaria</taxon>
    </lineage>
</organism>
<accession>A0A7C8MKW6</accession>
<feature type="compositionally biased region" description="Polar residues" evidence="7">
    <location>
        <begin position="242"/>
        <end position="256"/>
    </location>
</feature>
<dbReference type="Proteomes" id="UP000481858">
    <property type="component" value="Unassembled WGS sequence"/>
</dbReference>
<dbReference type="SUPFAM" id="SSF47895">
    <property type="entry name" value="Transducin (alpha subunit), insertion domain"/>
    <property type="match status" value="1"/>
</dbReference>
<comment type="caution">
    <text evidence="8">The sequence shown here is derived from an EMBL/GenBank/DDBJ whole genome shotgun (WGS) entry which is preliminary data.</text>
</comment>
<keyword evidence="6" id="KW-0460">Magnesium</keyword>
<dbReference type="GO" id="GO:0005525">
    <property type="term" value="F:GTP binding"/>
    <property type="evidence" value="ECO:0007669"/>
    <property type="project" value="UniProtKB-KW"/>
</dbReference>
<dbReference type="InterPro" id="IPR011025">
    <property type="entry name" value="GproteinA_insert"/>
</dbReference>
<protein>
    <submittedName>
        <fullName evidence="8">Uncharacterized protein</fullName>
    </submittedName>
</protein>
<dbReference type="GO" id="GO:0003924">
    <property type="term" value="F:GTPase activity"/>
    <property type="evidence" value="ECO:0007669"/>
    <property type="project" value="InterPro"/>
</dbReference>
<feature type="compositionally biased region" description="Pro residues" evidence="7">
    <location>
        <begin position="261"/>
        <end position="271"/>
    </location>
</feature>
<dbReference type="OrthoDB" id="5817230at2759"/>
<dbReference type="InterPro" id="IPR001019">
    <property type="entry name" value="Gprotein_alpha_su"/>
</dbReference>
<feature type="binding site" evidence="6">
    <location>
        <position position="510"/>
    </location>
    <ligand>
        <name>Mg(2+)</name>
        <dbReference type="ChEBI" id="CHEBI:18420"/>
    </ligand>
</feature>
<evidence type="ECO:0000256" key="7">
    <source>
        <dbReference type="SAM" id="MobiDB-lite"/>
    </source>
</evidence>
<dbReference type="GO" id="GO:0001664">
    <property type="term" value="F:G protein-coupled receptor binding"/>
    <property type="evidence" value="ECO:0007669"/>
    <property type="project" value="TreeGrafter"/>
</dbReference>
<keyword evidence="9" id="KW-1185">Reference proteome</keyword>
<dbReference type="AlphaFoldDB" id="A0A7C8MKW6"/>
<evidence type="ECO:0000256" key="6">
    <source>
        <dbReference type="PIRSR" id="PIRSR601019-2"/>
    </source>
</evidence>
<evidence type="ECO:0000256" key="5">
    <source>
        <dbReference type="PIRSR" id="PIRSR601019-1"/>
    </source>
</evidence>
<keyword evidence="2 5" id="KW-0547">Nucleotide-binding</keyword>
<dbReference type="InterPro" id="IPR027417">
    <property type="entry name" value="P-loop_NTPase"/>
</dbReference>
<dbReference type="EMBL" id="WUBL01000226">
    <property type="protein sequence ID" value="KAF2963173.1"/>
    <property type="molecule type" value="Genomic_DNA"/>
</dbReference>
<dbReference type="PROSITE" id="PS51882">
    <property type="entry name" value="G_ALPHA"/>
    <property type="match status" value="1"/>
</dbReference>
<dbReference type="PRINTS" id="PR00318">
    <property type="entry name" value="GPROTEINA"/>
</dbReference>
<proteinExistence type="predicted"/>
<dbReference type="InParanoid" id="A0A7C8MKW6"/>
<dbReference type="Gene3D" id="1.10.400.10">
    <property type="entry name" value="GI Alpha 1, domain 2-like"/>
    <property type="match status" value="1"/>
</dbReference>
<dbReference type="SUPFAM" id="SSF52540">
    <property type="entry name" value="P-loop containing nucleoside triphosphate hydrolases"/>
    <property type="match status" value="1"/>
</dbReference>
<feature type="binding site" evidence="6">
    <location>
        <position position="375"/>
    </location>
    <ligand>
        <name>Mg(2+)</name>
        <dbReference type="ChEBI" id="CHEBI:18420"/>
    </ligand>
</feature>
<evidence type="ECO:0000256" key="1">
    <source>
        <dbReference type="ARBA" id="ARBA00022723"/>
    </source>
</evidence>
<evidence type="ECO:0000313" key="8">
    <source>
        <dbReference type="EMBL" id="KAF2963173.1"/>
    </source>
</evidence>
<dbReference type="GO" id="GO:0007188">
    <property type="term" value="P:adenylate cyclase-modulating G protein-coupled receptor signaling pathway"/>
    <property type="evidence" value="ECO:0007669"/>
    <property type="project" value="TreeGrafter"/>
</dbReference>
<feature type="binding site" evidence="5">
    <location>
        <begin position="504"/>
        <end position="510"/>
    </location>
    <ligand>
        <name>GTP</name>
        <dbReference type="ChEBI" id="CHEBI:37565"/>
    </ligand>
</feature>
<evidence type="ECO:0000256" key="3">
    <source>
        <dbReference type="ARBA" id="ARBA00023134"/>
    </source>
</evidence>
<dbReference type="PANTHER" id="PTHR10218">
    <property type="entry name" value="GTP-BINDING PROTEIN ALPHA SUBUNIT"/>
    <property type="match status" value="1"/>
</dbReference>
<sequence length="659" mass="73902">MGLKSLKSKYHDAPLVISTIIGQLYIVQSALDELAIWNKRDDGRERDPRYRDLASQIDNGLDCFRLLILALDQRLNDFELNGIKDMTTRQRLTFLWNERETSDYSVLLDRQVNALNLLLQAVQWYAMASVIFFSLFKIYNGVKSLIDNLRGLVNNDGSNNFAQQQDLLLREESRLVLQQAKDCSSSISGLGDSASFISETTTRISLVFDFDAIILASKVYQQAGRSHPRQAIGARQLRLKNQAPTQEQSKQGSQEDFFQPIGPPRPAPLPPIGGSSKAPPRETQNVVAIKSLNDNLPPISAVYKTSPGKIPQHKFGDPISSTSLSPSSPTLTDLIRIPSPTKSQMVGPTMKIMVPAVPHSPPKFLILGSSESGKSTLLKGLKLATVGGWTQEEKLSFSTVIWSATVNSIRHTLKAMESLDIPLQNPTNEEHIHTISVLPVVTGTTPTPNVVNAISGLRLDEGFQIAYNRRNEYHNHIRDSLAYYAENIQRLVLPHYVPTNEDMLWANLKTIGITETWLTSYARLLFEDDTVNRMKEQLALFYSIVNSQWFPESGFVLIFTKIDLLREWLWRYPVGNHFPDYPQNRWPAAESVERYMQYLTGKFLETVQSIETAARIRIVQGDLVCDSKDTVPKVLNAINSLAAIYPDLNGLSRSESSAS</sequence>
<feature type="binding site" evidence="5">
    <location>
        <begin position="371"/>
        <end position="376"/>
    </location>
    <ligand>
        <name>GTP</name>
        <dbReference type="ChEBI" id="CHEBI:37565"/>
    </ligand>
</feature>
<dbReference type="Gene3D" id="3.40.50.300">
    <property type="entry name" value="P-loop containing nucleotide triphosphate hydrolases"/>
    <property type="match status" value="1"/>
</dbReference>
<keyword evidence="1 6" id="KW-0479">Metal-binding</keyword>
<evidence type="ECO:0000313" key="9">
    <source>
        <dbReference type="Proteomes" id="UP000481858"/>
    </source>
</evidence>
<reference evidence="8 9" key="1">
    <citation type="submission" date="2019-12" db="EMBL/GenBank/DDBJ databases">
        <title>Draft genome sequence of the ascomycete Xylaria multiplex DSM 110363.</title>
        <authorList>
            <person name="Buettner E."/>
            <person name="Kellner H."/>
        </authorList>
    </citation>
    <scope>NUCLEOTIDE SEQUENCE [LARGE SCALE GENOMIC DNA]</scope>
    <source>
        <strain evidence="8 9">DSM 110363</strain>
    </source>
</reference>
<keyword evidence="4" id="KW-0807">Transducer</keyword>
<dbReference type="GO" id="GO:0046872">
    <property type="term" value="F:metal ion binding"/>
    <property type="evidence" value="ECO:0007669"/>
    <property type="project" value="UniProtKB-KW"/>
</dbReference>
<dbReference type="SMART" id="SM00275">
    <property type="entry name" value="G_alpha"/>
    <property type="match status" value="1"/>
</dbReference>